<comment type="caution">
    <text evidence="1">The sequence shown here is derived from an EMBL/GenBank/DDBJ whole genome shotgun (WGS) entry which is preliminary data.</text>
</comment>
<organism evidence="1 2">
    <name type="scientific">Hygrophoropsis aurantiaca</name>
    <dbReference type="NCBI Taxonomy" id="72124"/>
    <lineage>
        <taxon>Eukaryota</taxon>
        <taxon>Fungi</taxon>
        <taxon>Dikarya</taxon>
        <taxon>Basidiomycota</taxon>
        <taxon>Agaricomycotina</taxon>
        <taxon>Agaricomycetes</taxon>
        <taxon>Agaricomycetidae</taxon>
        <taxon>Boletales</taxon>
        <taxon>Coniophorineae</taxon>
        <taxon>Hygrophoropsidaceae</taxon>
        <taxon>Hygrophoropsis</taxon>
    </lineage>
</organism>
<evidence type="ECO:0000313" key="2">
    <source>
        <dbReference type="Proteomes" id="UP000790377"/>
    </source>
</evidence>
<dbReference type="EMBL" id="MU268026">
    <property type="protein sequence ID" value="KAH7906392.1"/>
    <property type="molecule type" value="Genomic_DNA"/>
</dbReference>
<protein>
    <submittedName>
        <fullName evidence="1">Uncharacterized protein</fullName>
    </submittedName>
</protein>
<sequence length="160" mass="18366">MTPLEINLNDVTASDHHRARRAAPFNYFIHGEHRTRQGNSHYVMANQHTGIIDKRIHKHFPFLQTTTRAKIMIVTVPDFKWDKNNNLGMMLGRALPVTYLGIFSTFGMILLSNWLCRHRFAKAPRNRRAAAHFQVVRVLVIFVGVSVQPSGVVLIHYLTP</sequence>
<accession>A0ACB8A0F8</accession>
<keyword evidence="2" id="KW-1185">Reference proteome</keyword>
<proteinExistence type="predicted"/>
<gene>
    <name evidence="1" type="ORF">BJ138DRAFT_1105191</name>
</gene>
<dbReference type="Proteomes" id="UP000790377">
    <property type="component" value="Unassembled WGS sequence"/>
</dbReference>
<reference evidence="1" key="1">
    <citation type="journal article" date="2021" name="New Phytol.">
        <title>Evolutionary innovations through gain and loss of genes in the ectomycorrhizal Boletales.</title>
        <authorList>
            <person name="Wu G."/>
            <person name="Miyauchi S."/>
            <person name="Morin E."/>
            <person name="Kuo A."/>
            <person name="Drula E."/>
            <person name="Varga T."/>
            <person name="Kohler A."/>
            <person name="Feng B."/>
            <person name="Cao Y."/>
            <person name="Lipzen A."/>
            <person name="Daum C."/>
            <person name="Hundley H."/>
            <person name="Pangilinan J."/>
            <person name="Johnson J."/>
            <person name="Barry K."/>
            <person name="LaButti K."/>
            <person name="Ng V."/>
            <person name="Ahrendt S."/>
            <person name="Min B."/>
            <person name="Choi I.G."/>
            <person name="Park H."/>
            <person name="Plett J.M."/>
            <person name="Magnuson J."/>
            <person name="Spatafora J.W."/>
            <person name="Nagy L.G."/>
            <person name="Henrissat B."/>
            <person name="Grigoriev I.V."/>
            <person name="Yang Z.L."/>
            <person name="Xu J."/>
            <person name="Martin F.M."/>
        </authorList>
    </citation>
    <scope>NUCLEOTIDE SEQUENCE</scope>
    <source>
        <strain evidence="1">ATCC 28755</strain>
    </source>
</reference>
<name>A0ACB8A0F8_9AGAM</name>
<evidence type="ECO:0000313" key="1">
    <source>
        <dbReference type="EMBL" id="KAH7906392.1"/>
    </source>
</evidence>